<accession>A0A401TD33</accession>
<protein>
    <submittedName>
        <fullName evidence="1">Uncharacterized protein</fullName>
    </submittedName>
</protein>
<dbReference type="AlphaFoldDB" id="A0A401TD33"/>
<reference evidence="1 2" key="1">
    <citation type="journal article" date="2018" name="Nat. Ecol. Evol.">
        <title>Shark genomes provide insights into elasmobranch evolution and the origin of vertebrates.</title>
        <authorList>
            <person name="Hara Y"/>
            <person name="Yamaguchi K"/>
            <person name="Onimaru K"/>
            <person name="Kadota M"/>
            <person name="Koyanagi M"/>
            <person name="Keeley SD"/>
            <person name="Tatsumi K"/>
            <person name="Tanaka K"/>
            <person name="Motone F"/>
            <person name="Kageyama Y"/>
            <person name="Nozu R"/>
            <person name="Adachi N"/>
            <person name="Nishimura O"/>
            <person name="Nakagawa R"/>
            <person name="Tanegashima C"/>
            <person name="Kiyatake I"/>
            <person name="Matsumoto R"/>
            <person name="Murakumo K"/>
            <person name="Nishida K"/>
            <person name="Terakita A"/>
            <person name="Kuratani S"/>
            <person name="Sato K"/>
            <person name="Hyodo S Kuraku.S."/>
        </authorList>
    </citation>
    <scope>NUCLEOTIDE SEQUENCE [LARGE SCALE GENOMIC DNA]</scope>
</reference>
<feature type="non-terminal residue" evidence="1">
    <location>
        <position position="51"/>
    </location>
</feature>
<evidence type="ECO:0000313" key="2">
    <source>
        <dbReference type="Proteomes" id="UP000287033"/>
    </source>
</evidence>
<gene>
    <name evidence="1" type="ORF">chiPu_0024677</name>
</gene>
<comment type="caution">
    <text evidence="1">The sequence shown here is derived from an EMBL/GenBank/DDBJ whole genome shotgun (WGS) entry which is preliminary data.</text>
</comment>
<proteinExistence type="predicted"/>
<keyword evidence="2" id="KW-1185">Reference proteome</keyword>
<sequence length="51" mass="5425">MGRGGDVGRCWGDWVVLAGFGVRVRCWPGLQRGAVLPGIGAWVGDGRGWVE</sequence>
<organism evidence="1 2">
    <name type="scientific">Chiloscyllium punctatum</name>
    <name type="common">Brownbanded bambooshark</name>
    <name type="synonym">Hemiscyllium punctatum</name>
    <dbReference type="NCBI Taxonomy" id="137246"/>
    <lineage>
        <taxon>Eukaryota</taxon>
        <taxon>Metazoa</taxon>
        <taxon>Chordata</taxon>
        <taxon>Craniata</taxon>
        <taxon>Vertebrata</taxon>
        <taxon>Chondrichthyes</taxon>
        <taxon>Elasmobranchii</taxon>
        <taxon>Galeomorphii</taxon>
        <taxon>Galeoidea</taxon>
        <taxon>Orectolobiformes</taxon>
        <taxon>Hemiscylliidae</taxon>
        <taxon>Chiloscyllium</taxon>
    </lineage>
</organism>
<evidence type="ECO:0000313" key="1">
    <source>
        <dbReference type="EMBL" id="GCC40561.1"/>
    </source>
</evidence>
<dbReference type="EMBL" id="BEZZ01043841">
    <property type="protein sequence ID" value="GCC40561.1"/>
    <property type="molecule type" value="Genomic_DNA"/>
</dbReference>
<name>A0A401TD33_CHIPU</name>
<dbReference type="Proteomes" id="UP000287033">
    <property type="component" value="Unassembled WGS sequence"/>
</dbReference>